<name>A0ACB8RIQ4_9AGAM</name>
<reference evidence="1" key="2">
    <citation type="journal article" date="2022" name="New Phytol.">
        <title>Evolutionary transition to the ectomycorrhizal habit in the genomes of a hyperdiverse lineage of mushroom-forming fungi.</title>
        <authorList>
            <person name="Looney B."/>
            <person name="Miyauchi S."/>
            <person name="Morin E."/>
            <person name="Drula E."/>
            <person name="Courty P.E."/>
            <person name="Kohler A."/>
            <person name="Kuo A."/>
            <person name="LaButti K."/>
            <person name="Pangilinan J."/>
            <person name="Lipzen A."/>
            <person name="Riley R."/>
            <person name="Andreopoulos W."/>
            <person name="He G."/>
            <person name="Johnson J."/>
            <person name="Nolan M."/>
            <person name="Tritt A."/>
            <person name="Barry K.W."/>
            <person name="Grigoriev I.V."/>
            <person name="Nagy L.G."/>
            <person name="Hibbett D."/>
            <person name="Henrissat B."/>
            <person name="Matheny P.B."/>
            <person name="Labbe J."/>
            <person name="Martin F.M."/>
        </authorList>
    </citation>
    <scope>NUCLEOTIDE SEQUENCE</scope>
    <source>
        <strain evidence="1">FP105234-sp</strain>
    </source>
</reference>
<comment type="caution">
    <text evidence="1">The sequence shown here is derived from an EMBL/GenBank/DDBJ whole genome shotgun (WGS) entry which is preliminary data.</text>
</comment>
<accession>A0ACB8RIQ4</accession>
<dbReference type="EMBL" id="MU276014">
    <property type="protein sequence ID" value="KAI0043531.1"/>
    <property type="molecule type" value="Genomic_DNA"/>
</dbReference>
<protein>
    <submittedName>
        <fullName evidence="1">Uncharacterized protein</fullName>
    </submittedName>
</protein>
<evidence type="ECO:0000313" key="1">
    <source>
        <dbReference type="EMBL" id="KAI0043531.1"/>
    </source>
</evidence>
<sequence length="74" mass="8329">MSDYVLMLNNHLQATGDIYYFTWDYGHSGPEHQANHYAYAKLRGQVVAVGTATSRSVAKQHAAYQFLRVCGVLH</sequence>
<evidence type="ECO:0000313" key="2">
    <source>
        <dbReference type="Proteomes" id="UP000814033"/>
    </source>
</evidence>
<gene>
    <name evidence="1" type="ORF">FA95DRAFT_1609312</name>
</gene>
<proteinExistence type="predicted"/>
<dbReference type="Proteomes" id="UP000814033">
    <property type="component" value="Unassembled WGS sequence"/>
</dbReference>
<reference evidence="1" key="1">
    <citation type="submission" date="2021-02" db="EMBL/GenBank/DDBJ databases">
        <authorList>
            <consortium name="DOE Joint Genome Institute"/>
            <person name="Ahrendt S."/>
            <person name="Looney B.P."/>
            <person name="Miyauchi S."/>
            <person name="Morin E."/>
            <person name="Drula E."/>
            <person name="Courty P.E."/>
            <person name="Chicoki N."/>
            <person name="Fauchery L."/>
            <person name="Kohler A."/>
            <person name="Kuo A."/>
            <person name="Labutti K."/>
            <person name="Pangilinan J."/>
            <person name="Lipzen A."/>
            <person name="Riley R."/>
            <person name="Andreopoulos W."/>
            <person name="He G."/>
            <person name="Johnson J."/>
            <person name="Barry K.W."/>
            <person name="Grigoriev I.V."/>
            <person name="Nagy L."/>
            <person name="Hibbett D."/>
            <person name="Henrissat B."/>
            <person name="Matheny P.B."/>
            <person name="Labbe J."/>
            <person name="Martin F."/>
        </authorList>
    </citation>
    <scope>NUCLEOTIDE SEQUENCE</scope>
    <source>
        <strain evidence="1">FP105234-sp</strain>
    </source>
</reference>
<keyword evidence="2" id="KW-1185">Reference proteome</keyword>
<organism evidence="1 2">
    <name type="scientific">Auriscalpium vulgare</name>
    <dbReference type="NCBI Taxonomy" id="40419"/>
    <lineage>
        <taxon>Eukaryota</taxon>
        <taxon>Fungi</taxon>
        <taxon>Dikarya</taxon>
        <taxon>Basidiomycota</taxon>
        <taxon>Agaricomycotina</taxon>
        <taxon>Agaricomycetes</taxon>
        <taxon>Russulales</taxon>
        <taxon>Auriscalpiaceae</taxon>
        <taxon>Auriscalpium</taxon>
    </lineage>
</organism>